<evidence type="ECO:0000256" key="1">
    <source>
        <dbReference type="ARBA" id="ARBA00005125"/>
    </source>
</evidence>
<accession>A0A7X5ZKJ1</accession>
<dbReference type="InterPro" id="IPR001509">
    <property type="entry name" value="Epimerase_deHydtase"/>
</dbReference>
<proteinExistence type="inferred from homology"/>
<protein>
    <submittedName>
        <fullName evidence="4">CDP-glucose 4,6-dehydratase</fullName>
        <ecNumber evidence="4">4.2.1.45</ecNumber>
    </submittedName>
</protein>
<reference evidence="4 5" key="1">
    <citation type="submission" date="2020-03" db="EMBL/GenBank/DDBJ databases">
        <authorList>
            <person name="Lai Q."/>
        </authorList>
    </citation>
    <scope>NUCLEOTIDE SEQUENCE [LARGE SCALE GENOMIC DNA]</scope>
    <source>
        <strain evidence="4 5">CCUG 25036</strain>
    </source>
</reference>
<dbReference type="Proteomes" id="UP000490980">
    <property type="component" value="Unassembled WGS sequence"/>
</dbReference>
<sequence>MFNDLFRGKRVLVTGHTGFKGSWLSLWLTKLGARVTGLSLAPETTPSHWDLLALPDVTDLRIDLRNAKAVATAVVNAQPEIVFHLAAQPLVRRSYRQPVETFDTNVMGLVHLLEAIRTTDSVRVFVNATTDKIYAEHDTAQGYAESAPLGGHDPYSTSKACAELVTESYRKSFLGQQVRMATARAGNVIGGGDWSEDRLVPDIVRACVSGNTLLIRNPQAIRPWQHVLEPLSGYLRLAETAWEEGLDSNAWNFGPRPDADLPVTSIVEAARLQWPRFDVAHDTDHHPHEAAVLRLDSRLAETKLGWRPVWTPETAIARTIQWYRAFHDDGTLGTARDLDAYTIEAKSQGAPWAE</sequence>
<gene>
    <name evidence="4" type="primary">rfbG</name>
    <name evidence="4" type="ORF">HBF25_21535</name>
</gene>
<dbReference type="PANTHER" id="PTHR43000">
    <property type="entry name" value="DTDP-D-GLUCOSE 4,6-DEHYDRATASE-RELATED"/>
    <property type="match status" value="1"/>
</dbReference>
<dbReference type="NCBIfam" id="TIGR02622">
    <property type="entry name" value="CDP_4_6_dhtase"/>
    <property type="match status" value="1"/>
</dbReference>
<keyword evidence="5" id="KW-1185">Reference proteome</keyword>
<evidence type="ECO:0000256" key="2">
    <source>
        <dbReference type="ARBA" id="ARBA00007637"/>
    </source>
</evidence>
<dbReference type="Pfam" id="PF01370">
    <property type="entry name" value="Epimerase"/>
    <property type="match status" value="1"/>
</dbReference>
<keyword evidence="4" id="KW-0456">Lyase</keyword>
<dbReference type="AlphaFoldDB" id="A0A7X5ZKJ1"/>
<evidence type="ECO:0000259" key="3">
    <source>
        <dbReference type="Pfam" id="PF01370"/>
    </source>
</evidence>
<organism evidence="4 5">
    <name type="scientific">Luteibacter anthropi</name>
    <dbReference type="NCBI Taxonomy" id="564369"/>
    <lineage>
        <taxon>Bacteria</taxon>
        <taxon>Pseudomonadati</taxon>
        <taxon>Pseudomonadota</taxon>
        <taxon>Gammaproteobacteria</taxon>
        <taxon>Lysobacterales</taxon>
        <taxon>Rhodanobacteraceae</taxon>
        <taxon>Luteibacter</taxon>
    </lineage>
</organism>
<evidence type="ECO:0000313" key="5">
    <source>
        <dbReference type="Proteomes" id="UP000490980"/>
    </source>
</evidence>
<evidence type="ECO:0000313" key="4">
    <source>
        <dbReference type="EMBL" id="NII08974.1"/>
    </source>
</evidence>
<dbReference type="InterPro" id="IPR013445">
    <property type="entry name" value="CDP_4_6_deHydtase"/>
</dbReference>
<feature type="domain" description="NAD-dependent epimerase/dehydratase" evidence="3">
    <location>
        <begin position="11"/>
        <end position="240"/>
    </location>
</feature>
<dbReference type="Gene3D" id="3.90.25.10">
    <property type="entry name" value="UDP-galactose 4-epimerase, domain 1"/>
    <property type="match status" value="1"/>
</dbReference>
<dbReference type="SUPFAM" id="SSF51735">
    <property type="entry name" value="NAD(P)-binding Rossmann-fold domains"/>
    <property type="match status" value="1"/>
</dbReference>
<comment type="similarity">
    <text evidence="2">Belongs to the NAD(P)-dependent epimerase/dehydratase family.</text>
</comment>
<dbReference type="InterPro" id="IPR036291">
    <property type="entry name" value="NAD(P)-bd_dom_sf"/>
</dbReference>
<comment type="caution">
    <text evidence="4">The sequence shown here is derived from an EMBL/GenBank/DDBJ whole genome shotgun (WGS) entry which is preliminary data.</text>
</comment>
<comment type="pathway">
    <text evidence="1">Bacterial outer membrane biogenesis; LPS O-antigen biosynthesis.</text>
</comment>
<dbReference type="Gene3D" id="3.40.50.720">
    <property type="entry name" value="NAD(P)-binding Rossmann-like Domain"/>
    <property type="match status" value="1"/>
</dbReference>
<name>A0A7X5ZKJ1_9GAMM</name>
<dbReference type="EC" id="4.2.1.45" evidence="4"/>
<dbReference type="GO" id="GO:0047733">
    <property type="term" value="F:CDP-glucose 4,6-dehydratase activity"/>
    <property type="evidence" value="ECO:0007669"/>
    <property type="project" value="UniProtKB-EC"/>
</dbReference>
<dbReference type="EMBL" id="JAARLZ010000017">
    <property type="protein sequence ID" value="NII08974.1"/>
    <property type="molecule type" value="Genomic_DNA"/>
</dbReference>